<accession>A0A8H4QX96</accession>
<feature type="signal peptide" evidence="3">
    <location>
        <begin position="1"/>
        <end position="17"/>
    </location>
</feature>
<dbReference type="UniPathway" id="UPA00196"/>
<dbReference type="EC" id="3.5.1.89" evidence="2"/>
<reference evidence="4 5" key="1">
    <citation type="submission" date="2019-12" db="EMBL/GenBank/DDBJ databases">
        <authorList>
            <person name="Floudas D."/>
            <person name="Bentzer J."/>
            <person name="Ahren D."/>
            <person name="Johansson T."/>
            <person name="Persson P."/>
            <person name="Tunlid A."/>
        </authorList>
    </citation>
    <scope>NUCLEOTIDE SEQUENCE [LARGE SCALE GENOMIC DNA]</scope>
    <source>
        <strain evidence="4 5">CBS 102.39</strain>
    </source>
</reference>
<feature type="chain" id="PRO_5034856722" description="N-acetylglucosaminylphosphatidylinositol deacetylase" evidence="3">
    <location>
        <begin position="18"/>
        <end position="290"/>
    </location>
</feature>
<protein>
    <recommendedName>
        <fullName evidence="2">N-acetylglucosaminylphosphatidylinositol deacetylase</fullName>
        <ecNumber evidence="2">3.5.1.89</ecNumber>
    </recommendedName>
</protein>
<organism evidence="4 5">
    <name type="scientific">Agrocybe pediades</name>
    <dbReference type="NCBI Taxonomy" id="84607"/>
    <lineage>
        <taxon>Eukaryota</taxon>
        <taxon>Fungi</taxon>
        <taxon>Dikarya</taxon>
        <taxon>Basidiomycota</taxon>
        <taxon>Agaricomycotina</taxon>
        <taxon>Agaricomycetes</taxon>
        <taxon>Agaricomycetidae</taxon>
        <taxon>Agaricales</taxon>
        <taxon>Agaricineae</taxon>
        <taxon>Strophariaceae</taxon>
        <taxon>Agrocybe</taxon>
    </lineage>
</organism>
<dbReference type="GO" id="GO:0016020">
    <property type="term" value="C:membrane"/>
    <property type="evidence" value="ECO:0007669"/>
    <property type="project" value="GOC"/>
</dbReference>
<dbReference type="EMBL" id="JAACJL010000017">
    <property type="protein sequence ID" value="KAF4618513.1"/>
    <property type="molecule type" value="Genomic_DNA"/>
</dbReference>
<keyword evidence="3" id="KW-0732">Signal</keyword>
<keyword evidence="5" id="KW-1185">Reference proteome</keyword>
<evidence type="ECO:0000256" key="3">
    <source>
        <dbReference type="SAM" id="SignalP"/>
    </source>
</evidence>
<dbReference type="GO" id="GO:0006506">
    <property type="term" value="P:GPI anchor biosynthetic process"/>
    <property type="evidence" value="ECO:0007669"/>
    <property type="project" value="UniProtKB-UniPathway"/>
</dbReference>
<proteinExistence type="inferred from homology"/>
<dbReference type="OrthoDB" id="440160at2759"/>
<evidence type="ECO:0000256" key="2">
    <source>
        <dbReference type="ARBA" id="ARBA00012176"/>
    </source>
</evidence>
<dbReference type="InterPro" id="IPR003737">
    <property type="entry name" value="GlcNAc_PI_deacetylase-related"/>
</dbReference>
<evidence type="ECO:0000313" key="4">
    <source>
        <dbReference type="EMBL" id="KAF4618513.1"/>
    </source>
</evidence>
<dbReference type="PANTHER" id="PTHR12993:SF11">
    <property type="entry name" value="N-ACETYLGLUCOSAMINYL-PHOSPHATIDYLINOSITOL DE-N-ACETYLASE"/>
    <property type="match status" value="1"/>
</dbReference>
<dbReference type="Pfam" id="PF02585">
    <property type="entry name" value="PIG-L"/>
    <property type="match status" value="1"/>
</dbReference>
<gene>
    <name evidence="4" type="ORF">D9613_010010</name>
</gene>
<dbReference type="Proteomes" id="UP000521872">
    <property type="component" value="Unassembled WGS sequence"/>
</dbReference>
<comment type="similarity">
    <text evidence="1">Belongs to the PIGL family.</text>
</comment>
<evidence type="ECO:0000256" key="1">
    <source>
        <dbReference type="ARBA" id="ARBA00006066"/>
    </source>
</evidence>
<dbReference type="GO" id="GO:0005783">
    <property type="term" value="C:endoplasmic reticulum"/>
    <property type="evidence" value="ECO:0007669"/>
    <property type="project" value="TreeGrafter"/>
</dbReference>
<name>A0A8H4QX96_9AGAR</name>
<dbReference type="GO" id="GO:0000225">
    <property type="term" value="F:N-acetylglucosaminylphosphatidylinositol deacetylase activity"/>
    <property type="evidence" value="ECO:0007669"/>
    <property type="project" value="UniProtKB-EC"/>
</dbReference>
<dbReference type="SUPFAM" id="SSF102588">
    <property type="entry name" value="LmbE-like"/>
    <property type="match status" value="1"/>
</dbReference>
<dbReference type="Gene3D" id="3.40.50.10320">
    <property type="entry name" value="LmbE-like"/>
    <property type="match status" value="1"/>
</dbReference>
<comment type="caution">
    <text evidence="4">The sequence shown here is derived from an EMBL/GenBank/DDBJ whole genome shotgun (WGS) entry which is preliminary data.</text>
</comment>
<dbReference type="AlphaFoldDB" id="A0A8H4QX96"/>
<dbReference type="PANTHER" id="PTHR12993">
    <property type="entry name" value="N-ACETYLGLUCOSAMINYL-PHOSPHATIDYLINOSITOL DE-N-ACETYLASE-RELATED"/>
    <property type="match status" value="1"/>
</dbReference>
<evidence type="ECO:0000313" key="5">
    <source>
        <dbReference type="Proteomes" id="UP000521872"/>
    </source>
</evidence>
<dbReference type="InterPro" id="IPR024078">
    <property type="entry name" value="LmbE-like_dom_sf"/>
</dbReference>
<sequence>MATTLALTALGLSVVLGSLFQPLQSNAVFATQRPAEWPVISQNLLLVTAHPDDESLFFAPTILALQNTPAVNLFHVCLSNGNAEGLGATRKIELERSLDVLGIARTKRWLVEHADLQDNQTAFWDADVIATVLKPYILNLKIDTILTFDGKGVSSHPNHMSLPAGAKALIKSLDTPVRLFSLVSSSLLVKYVSILTVPFHKLQIYSYRALQLYESKILDIIGIWFPDLLNPAIPRQPDANAMPMFISGYQQYQQALASMQAHESQLVWFRYLNVAFSTYLWVNSYLEVIV</sequence>